<organism evidence="4 5">
    <name type="scientific">Xylanimonas oleitrophica</name>
    <dbReference type="NCBI Taxonomy" id="2607479"/>
    <lineage>
        <taxon>Bacteria</taxon>
        <taxon>Bacillati</taxon>
        <taxon>Actinomycetota</taxon>
        <taxon>Actinomycetes</taxon>
        <taxon>Micrococcales</taxon>
        <taxon>Promicromonosporaceae</taxon>
        <taxon>Xylanimonas</taxon>
    </lineage>
</organism>
<feature type="transmembrane region" description="Helical" evidence="2">
    <location>
        <begin position="193"/>
        <end position="217"/>
    </location>
</feature>
<dbReference type="Proteomes" id="UP000248783">
    <property type="component" value="Unassembled WGS sequence"/>
</dbReference>
<evidence type="ECO:0000313" key="5">
    <source>
        <dbReference type="Proteomes" id="UP000248783"/>
    </source>
</evidence>
<feature type="region of interest" description="Disordered" evidence="1">
    <location>
        <begin position="1"/>
        <end position="150"/>
    </location>
</feature>
<proteinExistence type="predicted"/>
<reference evidence="4 5" key="1">
    <citation type="submission" date="2018-06" db="EMBL/GenBank/DDBJ databases">
        <title>Whole genome sequencing of a novel hydrocarbon degrading bacterial strain, PW21 isolated from oil contaminated produced water sample.</title>
        <authorList>
            <person name="Nagkirti P."/>
            <person name="Shaikh A."/>
            <person name="Gowdaman V."/>
            <person name="Engineer A.E."/>
            <person name="Dagar S."/>
            <person name="Dhakephalkar P.K."/>
        </authorList>
    </citation>
    <scope>NUCLEOTIDE SEQUENCE [LARGE SCALE GENOMIC DNA]</scope>
    <source>
        <strain evidence="4 5">PW21</strain>
    </source>
</reference>
<keyword evidence="2" id="KW-0472">Membrane</keyword>
<feature type="domain" description="DUF4190" evidence="3">
    <location>
        <begin position="158"/>
        <end position="212"/>
    </location>
</feature>
<evidence type="ECO:0000256" key="1">
    <source>
        <dbReference type="SAM" id="MobiDB-lite"/>
    </source>
</evidence>
<dbReference type="InterPro" id="IPR025241">
    <property type="entry name" value="DUF4190"/>
</dbReference>
<feature type="compositionally biased region" description="Low complexity" evidence="1">
    <location>
        <begin position="36"/>
        <end position="69"/>
    </location>
</feature>
<evidence type="ECO:0000256" key="2">
    <source>
        <dbReference type="SAM" id="Phobius"/>
    </source>
</evidence>
<evidence type="ECO:0000313" key="4">
    <source>
        <dbReference type="EMBL" id="PZR52965.1"/>
    </source>
</evidence>
<keyword evidence="2" id="KW-0812">Transmembrane</keyword>
<dbReference type="Pfam" id="PF13828">
    <property type="entry name" value="DUF4190"/>
    <property type="match status" value="1"/>
</dbReference>
<dbReference type="EMBL" id="QKWH01000006">
    <property type="protein sequence ID" value="PZR52965.1"/>
    <property type="molecule type" value="Genomic_DNA"/>
</dbReference>
<comment type="caution">
    <text evidence="4">The sequence shown here is derived from an EMBL/GenBank/DDBJ whole genome shotgun (WGS) entry which is preliminary data.</text>
</comment>
<feature type="compositionally biased region" description="Low complexity" evidence="1">
    <location>
        <begin position="133"/>
        <end position="146"/>
    </location>
</feature>
<keyword evidence="5" id="KW-1185">Reference proteome</keyword>
<keyword evidence="2" id="KW-1133">Transmembrane helix</keyword>
<protein>
    <recommendedName>
        <fullName evidence="3">DUF4190 domain-containing protein</fullName>
    </recommendedName>
</protein>
<dbReference type="AlphaFoldDB" id="A0A2W5WYQ3"/>
<feature type="transmembrane region" description="Helical" evidence="2">
    <location>
        <begin position="157"/>
        <end position="181"/>
    </location>
</feature>
<sequence>MGGRCWRTTGSSRARRTATTRRSTPCGTAAPPGTWRPATTSTSRPRSAASTSSSARRAAAGRSPRGAAADDALSQPAGPGARQDPPGSSIRPTIRRLRWSGPAASVTLGARTVRGGTVTDPRTPSPQPATVEAPAPHAASPHTPGAALPPAQGTDGFSIAALVTGVVGLGVVPIVLGVVGLNRTRKTGRAGKGLAIAGIALGAVAVLVWGLLIGVAVRTLSDVQDGQAYGDNAVLDVLWDGCAGGDDGSCEDLFAKSLPGTEYQEFGATCGGRSESMTCAG</sequence>
<gene>
    <name evidence="4" type="ORF">DNL40_09950</name>
</gene>
<accession>A0A2W5WYQ3</accession>
<evidence type="ECO:0000259" key="3">
    <source>
        <dbReference type="Pfam" id="PF13828"/>
    </source>
</evidence>
<name>A0A2W5WYQ3_9MICO</name>